<evidence type="ECO:0000313" key="22">
    <source>
        <dbReference type="EMBL" id="OXU23422.1"/>
    </source>
</evidence>
<evidence type="ECO:0000256" key="11">
    <source>
        <dbReference type="ARBA" id="ARBA00023212"/>
    </source>
</evidence>
<dbReference type="OrthoDB" id="10004143at2759"/>
<keyword evidence="8" id="KW-0418">Kinase</keyword>
<feature type="domain" description="Cryptic POLO box 2 (CPB2)" evidence="21">
    <location>
        <begin position="542"/>
        <end position="648"/>
    </location>
</feature>
<dbReference type="EC" id="2.7.11.21" evidence="2"/>
<dbReference type="PROSITE" id="PS00109">
    <property type="entry name" value="PROTEIN_KINASE_TYR"/>
    <property type="match status" value="1"/>
</dbReference>
<evidence type="ECO:0000256" key="8">
    <source>
        <dbReference type="ARBA" id="ARBA00022777"/>
    </source>
</evidence>
<dbReference type="InterPro" id="IPR011009">
    <property type="entry name" value="Kinase-like_dom_sf"/>
</dbReference>
<feature type="binding site" evidence="17">
    <location>
        <position position="45"/>
    </location>
    <ligand>
        <name>ATP</name>
        <dbReference type="ChEBI" id="CHEBI:30616"/>
    </ligand>
</feature>
<dbReference type="PANTHER" id="PTHR24345">
    <property type="entry name" value="SERINE/THREONINE-PROTEIN KINASE PLK"/>
    <property type="match status" value="1"/>
</dbReference>
<comment type="catalytic activity">
    <reaction evidence="16">
        <text>L-seryl-[protein] + ATP = O-phospho-L-seryl-[protein] + ADP + H(+)</text>
        <dbReference type="Rhea" id="RHEA:17989"/>
        <dbReference type="Rhea" id="RHEA-COMP:9863"/>
        <dbReference type="Rhea" id="RHEA-COMP:11604"/>
        <dbReference type="ChEBI" id="CHEBI:15378"/>
        <dbReference type="ChEBI" id="CHEBI:29999"/>
        <dbReference type="ChEBI" id="CHEBI:30616"/>
        <dbReference type="ChEBI" id="CHEBI:83421"/>
        <dbReference type="ChEBI" id="CHEBI:456216"/>
        <dbReference type="EC" id="2.7.11.21"/>
    </reaction>
</comment>
<evidence type="ECO:0000256" key="3">
    <source>
        <dbReference type="ARBA" id="ARBA00020245"/>
    </source>
</evidence>
<evidence type="ECO:0000256" key="17">
    <source>
        <dbReference type="PROSITE-ProRule" id="PRU10141"/>
    </source>
</evidence>
<dbReference type="Proteomes" id="UP000215335">
    <property type="component" value="Unassembled WGS sequence"/>
</dbReference>
<feature type="domain" description="Protein kinase" evidence="19">
    <location>
        <begin position="16"/>
        <end position="270"/>
    </location>
</feature>
<comment type="subcellular location">
    <subcellularLocation>
        <location evidence="1">Cytoplasm</location>
        <location evidence="1">Cytoskeleton</location>
        <location evidence="1">Microtubule organizing center</location>
        <location evidence="1">Centrosome</location>
        <location evidence="1">Centriole</location>
    </subcellularLocation>
</comment>
<dbReference type="SUPFAM" id="SSF82615">
    <property type="entry name" value="Polo-box domain"/>
    <property type="match status" value="1"/>
</dbReference>
<dbReference type="GO" id="GO:0005634">
    <property type="term" value="C:nucleus"/>
    <property type="evidence" value="ECO:0007669"/>
    <property type="project" value="TreeGrafter"/>
</dbReference>
<keyword evidence="9 17" id="KW-0067">ATP-binding</keyword>
<comment type="catalytic activity">
    <reaction evidence="15">
        <text>L-threonyl-[protein] + ATP = O-phospho-L-threonyl-[protein] + ADP + H(+)</text>
        <dbReference type="Rhea" id="RHEA:46608"/>
        <dbReference type="Rhea" id="RHEA-COMP:11060"/>
        <dbReference type="Rhea" id="RHEA-COMP:11605"/>
        <dbReference type="ChEBI" id="CHEBI:15378"/>
        <dbReference type="ChEBI" id="CHEBI:30013"/>
        <dbReference type="ChEBI" id="CHEBI:30616"/>
        <dbReference type="ChEBI" id="CHEBI:61977"/>
        <dbReference type="ChEBI" id="CHEBI:456216"/>
        <dbReference type="EC" id="2.7.11.21"/>
    </reaction>
</comment>
<evidence type="ECO:0000259" key="20">
    <source>
        <dbReference type="PROSITE" id="PS51984"/>
    </source>
</evidence>
<dbReference type="Gene3D" id="2.40.50.930">
    <property type="match status" value="1"/>
</dbReference>
<dbReference type="AlphaFoldDB" id="A0A232EYC2"/>
<name>A0A232EYC2_9HYME</name>
<evidence type="ECO:0000256" key="7">
    <source>
        <dbReference type="ARBA" id="ARBA00022741"/>
    </source>
</evidence>
<dbReference type="InterPro" id="IPR033696">
    <property type="entry name" value="POLO_box_Plk4_C"/>
</dbReference>
<dbReference type="PROSITE" id="PS51984">
    <property type="entry name" value="CPB1"/>
    <property type="match status" value="1"/>
</dbReference>
<evidence type="ECO:0000256" key="14">
    <source>
        <dbReference type="ARBA" id="ARBA00030924"/>
    </source>
</evidence>
<keyword evidence="23" id="KW-1185">Reference proteome</keyword>
<dbReference type="PROSITE" id="PS50011">
    <property type="entry name" value="PROTEIN_KINASE_DOM"/>
    <property type="match status" value="1"/>
</dbReference>
<evidence type="ECO:0000313" key="23">
    <source>
        <dbReference type="Proteomes" id="UP000215335"/>
    </source>
</evidence>
<evidence type="ECO:0000256" key="5">
    <source>
        <dbReference type="ARBA" id="ARBA00022527"/>
    </source>
</evidence>
<gene>
    <name evidence="22" type="ORF">TSAR_006105</name>
</gene>
<keyword evidence="5" id="KW-0723">Serine/threonine-protein kinase</keyword>
<evidence type="ECO:0000256" key="1">
    <source>
        <dbReference type="ARBA" id="ARBA00004114"/>
    </source>
</evidence>
<evidence type="ECO:0000256" key="9">
    <source>
        <dbReference type="ARBA" id="ARBA00022840"/>
    </source>
</evidence>
<dbReference type="InterPro" id="IPR033699">
    <property type="entry name" value="POLO_box_Plk4_1"/>
</dbReference>
<dbReference type="GO" id="GO:0005524">
    <property type="term" value="F:ATP binding"/>
    <property type="evidence" value="ECO:0007669"/>
    <property type="project" value="UniProtKB-UniRule"/>
</dbReference>
<evidence type="ECO:0000256" key="15">
    <source>
        <dbReference type="ARBA" id="ARBA00047802"/>
    </source>
</evidence>
<feature type="region of interest" description="Disordered" evidence="18">
    <location>
        <begin position="298"/>
        <end position="323"/>
    </location>
</feature>
<keyword evidence="7 17" id="KW-0547">Nucleotide-binding</keyword>
<reference evidence="22 23" key="1">
    <citation type="journal article" date="2017" name="Curr. Biol.">
        <title>The Evolution of Venom by Co-option of Single-Copy Genes.</title>
        <authorList>
            <person name="Martinson E.O."/>
            <person name="Mrinalini"/>
            <person name="Kelkar Y.D."/>
            <person name="Chang C.H."/>
            <person name="Werren J.H."/>
        </authorList>
    </citation>
    <scope>NUCLEOTIDE SEQUENCE [LARGE SCALE GENOMIC DNA]</scope>
    <source>
        <strain evidence="22 23">Alberta</strain>
        <tissue evidence="22">Whole body</tissue>
    </source>
</reference>
<dbReference type="SUPFAM" id="SSF56112">
    <property type="entry name" value="Protein kinase-like (PK-like)"/>
    <property type="match status" value="1"/>
</dbReference>
<keyword evidence="11" id="KW-0206">Cytoskeleton</keyword>
<evidence type="ECO:0000256" key="12">
    <source>
        <dbReference type="ARBA" id="ARBA00030332"/>
    </source>
</evidence>
<evidence type="ECO:0000256" key="16">
    <source>
        <dbReference type="ARBA" id="ARBA00048347"/>
    </source>
</evidence>
<evidence type="ECO:0000256" key="18">
    <source>
        <dbReference type="SAM" id="MobiDB-lite"/>
    </source>
</evidence>
<dbReference type="Pfam" id="PF00069">
    <property type="entry name" value="Pkinase"/>
    <property type="match status" value="1"/>
</dbReference>
<dbReference type="GO" id="GO:0005814">
    <property type="term" value="C:centriole"/>
    <property type="evidence" value="ECO:0007669"/>
    <property type="project" value="UniProtKB-SubCell"/>
</dbReference>
<dbReference type="InterPro" id="IPR017441">
    <property type="entry name" value="Protein_kinase_ATP_BS"/>
</dbReference>
<dbReference type="Gene3D" id="3.30.1120.130">
    <property type="match status" value="1"/>
</dbReference>
<comment type="caution">
    <text evidence="22">The sequence shown here is derived from an EMBL/GenBank/DDBJ whole genome shotgun (WGS) entry which is preliminary data.</text>
</comment>
<evidence type="ECO:0000256" key="6">
    <source>
        <dbReference type="ARBA" id="ARBA00022679"/>
    </source>
</evidence>
<evidence type="ECO:0000259" key="21">
    <source>
        <dbReference type="PROSITE" id="PS51985"/>
    </source>
</evidence>
<evidence type="ECO:0000256" key="10">
    <source>
        <dbReference type="ARBA" id="ARBA00022843"/>
    </source>
</evidence>
<keyword evidence="4" id="KW-0963">Cytoplasm</keyword>
<evidence type="ECO:0000256" key="2">
    <source>
        <dbReference type="ARBA" id="ARBA00012424"/>
    </source>
</evidence>
<dbReference type="CDD" id="cd13116">
    <property type="entry name" value="POLO_box_Plk4_3"/>
    <property type="match status" value="1"/>
</dbReference>
<evidence type="ECO:0000259" key="19">
    <source>
        <dbReference type="PROSITE" id="PS50011"/>
    </source>
</evidence>
<dbReference type="FunFam" id="3.30.200.20:FF:000042">
    <property type="entry name" value="Aurora kinase A"/>
    <property type="match status" value="1"/>
</dbReference>
<dbReference type="PANTHER" id="PTHR24345:SF91">
    <property type="entry name" value="SERINE_THREONINE-PROTEIN KINASE PLK4"/>
    <property type="match status" value="1"/>
</dbReference>
<dbReference type="InterPro" id="IPR000719">
    <property type="entry name" value="Prot_kinase_dom"/>
</dbReference>
<proteinExistence type="predicted"/>
<dbReference type="PROSITE" id="PS51985">
    <property type="entry name" value="CPB2"/>
    <property type="match status" value="1"/>
</dbReference>
<feature type="compositionally biased region" description="Basic and acidic residues" evidence="18">
    <location>
        <begin position="305"/>
        <end position="317"/>
    </location>
</feature>
<organism evidence="22 23">
    <name type="scientific">Trichomalopsis sarcophagae</name>
    <dbReference type="NCBI Taxonomy" id="543379"/>
    <lineage>
        <taxon>Eukaryota</taxon>
        <taxon>Metazoa</taxon>
        <taxon>Ecdysozoa</taxon>
        <taxon>Arthropoda</taxon>
        <taxon>Hexapoda</taxon>
        <taxon>Insecta</taxon>
        <taxon>Pterygota</taxon>
        <taxon>Neoptera</taxon>
        <taxon>Endopterygota</taxon>
        <taxon>Hymenoptera</taxon>
        <taxon>Apocrita</taxon>
        <taxon>Proctotrupomorpha</taxon>
        <taxon>Chalcidoidea</taxon>
        <taxon>Pteromalidae</taxon>
        <taxon>Pteromalinae</taxon>
        <taxon>Trichomalopsis</taxon>
    </lineage>
</organism>
<dbReference type="CDD" id="cd13115">
    <property type="entry name" value="POLO_box_Plk4_2"/>
    <property type="match status" value="1"/>
</dbReference>
<dbReference type="InterPro" id="IPR047108">
    <property type="entry name" value="Plk4-like_POLO_box_2_sf"/>
</dbReference>
<evidence type="ECO:0000256" key="13">
    <source>
        <dbReference type="ARBA" id="ARBA00030429"/>
    </source>
</evidence>
<dbReference type="EMBL" id="NNAY01001613">
    <property type="protein sequence ID" value="OXU23422.1"/>
    <property type="molecule type" value="Genomic_DNA"/>
</dbReference>
<keyword evidence="6" id="KW-0808">Transferase</keyword>
<dbReference type="Pfam" id="PF18190">
    <property type="entry name" value="Plk4_PB1"/>
    <property type="match status" value="1"/>
</dbReference>
<sequence>MPAFSKAGFGEHIEEYQVLNLLGKGGFASVYRAKCLRTRMEVAIKMIDKKLMQAAGMVGRVRQEVTIHSRLKHPTILELYTFFEDSNYVYLVLELCHNGELQRYLKEHGTKGLPEQDAGRIIQQVVQGLLYLHSHQILHRDMSLSNLLLTRDMQVKIADFGLATQLSRPDEKHMTMCGTPNFISPEVATRSSHGLEVDVWSLGCMLYTLLVGKPPFDTDAVKSTLTRVVMADYVMPSHLSDNAKDLIEKLLKKNPKDRIRLRDIIKHPFITSLEKHRQNEKIGLARFSGDNVDSGLGRTLSSCGRPRDHGLRSRSLERPNNTQMHYNGFGTAVSARSEPLIEPSTSIRGSYHLGYSGHEQRDKEDSVLMGIPLPPPPRNGFRQSQCETSPVSSRHQRNDEAQEEAAAVRGRSGHRHKEDNDESEEAASAKLSVPPLSSVRLQPTRHRTKSAILTILSNGEVCIEFIKKKNNIERIGEVCRISSDGLRIILYKPTDVLKASSQPPPLPPRGADSIHSYESLPAKHHRKYLYAARFVSLVRAKTPKITLYTAKAKCLFMENGPQPDCEMLFYDGVKVLRADGAIKTIEKSGQTYLETEVPQQLEEYYDHYTDCYKRCMLLESSLTSLEAATGHSYFPAIIGRKPVVPLNDSATLLQGKENISRNPISPPVMPSFDATCSMVSTVNSRSRRSNSVRLHQSKAIKVNVPGVGTAIQMPSGDIRVDYKDGSVLTVTPQNYGGGMLYESPSGSVLRFNQQQHQSNEIPSIVREKLCYLPNIVKLLVQPSHKNIR</sequence>
<evidence type="ECO:0000256" key="4">
    <source>
        <dbReference type="ARBA" id="ARBA00022490"/>
    </source>
</evidence>
<protein>
    <recommendedName>
        <fullName evidence="3">Serine/threonine-protein kinase PLK4</fullName>
        <ecNumber evidence="2">2.7.11.21</ecNumber>
    </recommendedName>
    <alternativeName>
        <fullName evidence="12">Polo-like kinase 4</fullName>
    </alternativeName>
    <alternativeName>
        <fullName evidence="13 14">Serine/threonine-protein kinase SAK</fullName>
    </alternativeName>
</protein>
<dbReference type="PROSITE" id="PS00107">
    <property type="entry name" value="PROTEIN_KINASE_ATP"/>
    <property type="match status" value="1"/>
</dbReference>
<dbReference type="Pfam" id="PF18409">
    <property type="entry name" value="Plk4_PB2"/>
    <property type="match status" value="1"/>
</dbReference>
<dbReference type="InterPro" id="IPR033698">
    <property type="entry name" value="POLO_box_Plk4_2"/>
</dbReference>
<accession>A0A232EYC2</accession>
<keyword evidence="10" id="KW-0832">Ubl conjugation</keyword>
<dbReference type="Gene3D" id="3.30.1120.120">
    <property type="match status" value="1"/>
</dbReference>
<dbReference type="CDD" id="cd13114">
    <property type="entry name" value="POLO_box_Plk4_1"/>
    <property type="match status" value="1"/>
</dbReference>
<dbReference type="InterPro" id="IPR008266">
    <property type="entry name" value="Tyr_kinase_AS"/>
</dbReference>
<dbReference type="STRING" id="543379.A0A232EYC2"/>
<dbReference type="Gene3D" id="1.10.510.10">
    <property type="entry name" value="Transferase(Phosphotransferase) domain 1"/>
    <property type="match status" value="1"/>
</dbReference>
<dbReference type="InterPro" id="IPR046437">
    <property type="entry name" value="Ser_Thr-PK_POLO_box_1_sf"/>
</dbReference>
<feature type="domain" description="Cryptic POLO box 1 (CPB1)" evidence="20">
    <location>
        <begin position="428"/>
        <end position="541"/>
    </location>
</feature>
<dbReference type="FunFam" id="1.10.510.10:FF:000576">
    <property type="entry name" value="Serine/threonine-protein kinase PLK4"/>
    <property type="match status" value="1"/>
</dbReference>
<dbReference type="GO" id="GO:0004674">
    <property type="term" value="F:protein serine/threonine kinase activity"/>
    <property type="evidence" value="ECO:0007669"/>
    <property type="project" value="UniProtKB-KW"/>
</dbReference>
<feature type="region of interest" description="Disordered" evidence="18">
    <location>
        <begin position="345"/>
        <end position="437"/>
    </location>
</feature>
<feature type="compositionally biased region" description="Polar residues" evidence="18">
    <location>
        <begin position="381"/>
        <end position="393"/>
    </location>
</feature>